<proteinExistence type="predicted"/>
<dbReference type="InterPro" id="IPR011009">
    <property type="entry name" value="Kinase-like_dom_sf"/>
</dbReference>
<gene>
    <name evidence="5" type="ORF">KSF_032150</name>
</gene>
<dbReference type="PROSITE" id="PS00109">
    <property type="entry name" value="PROTEIN_KINASE_TYR"/>
    <property type="match status" value="1"/>
</dbReference>
<comment type="caution">
    <text evidence="5">The sequence shown here is derived from an EMBL/GenBank/DDBJ whole genome shotgun (WGS) entry which is preliminary data.</text>
</comment>
<dbReference type="GO" id="GO:0004713">
    <property type="term" value="F:protein tyrosine kinase activity"/>
    <property type="evidence" value="ECO:0007669"/>
    <property type="project" value="InterPro"/>
</dbReference>
<feature type="compositionally biased region" description="Polar residues" evidence="3">
    <location>
        <begin position="321"/>
        <end position="337"/>
    </location>
</feature>
<dbReference type="AlphaFoldDB" id="A0A8J3N3I4"/>
<evidence type="ECO:0000313" key="6">
    <source>
        <dbReference type="Proteomes" id="UP000597444"/>
    </source>
</evidence>
<dbReference type="Proteomes" id="UP000597444">
    <property type="component" value="Unassembled WGS sequence"/>
</dbReference>
<dbReference type="GO" id="GO:0004674">
    <property type="term" value="F:protein serine/threonine kinase activity"/>
    <property type="evidence" value="ECO:0007669"/>
    <property type="project" value="TreeGrafter"/>
</dbReference>
<dbReference type="Gene3D" id="1.10.510.10">
    <property type="entry name" value="Transferase(Phosphotransferase) domain 1"/>
    <property type="match status" value="1"/>
</dbReference>
<dbReference type="GO" id="GO:0005524">
    <property type="term" value="F:ATP binding"/>
    <property type="evidence" value="ECO:0007669"/>
    <property type="project" value="UniProtKB-KW"/>
</dbReference>
<dbReference type="PANTHER" id="PTHR24346">
    <property type="entry name" value="MAP/MICROTUBULE AFFINITY-REGULATING KINASE"/>
    <property type="match status" value="1"/>
</dbReference>
<name>A0A8J3N3I4_9CHLR</name>
<dbReference type="SUPFAM" id="SSF56112">
    <property type="entry name" value="Protein kinase-like (PK-like)"/>
    <property type="match status" value="1"/>
</dbReference>
<dbReference type="InterPro" id="IPR020635">
    <property type="entry name" value="Tyr_kinase_cat_dom"/>
</dbReference>
<feature type="domain" description="Protein kinase" evidence="4">
    <location>
        <begin position="16"/>
        <end position="280"/>
    </location>
</feature>
<dbReference type="PROSITE" id="PS50011">
    <property type="entry name" value="PROTEIN_KINASE_DOM"/>
    <property type="match status" value="1"/>
</dbReference>
<feature type="region of interest" description="Disordered" evidence="3">
    <location>
        <begin position="484"/>
        <end position="508"/>
    </location>
</feature>
<keyword evidence="1" id="KW-0547">Nucleotide-binding</keyword>
<dbReference type="Pfam" id="PF00069">
    <property type="entry name" value="Pkinase"/>
    <property type="match status" value="1"/>
</dbReference>
<dbReference type="InterPro" id="IPR008266">
    <property type="entry name" value="Tyr_kinase_AS"/>
</dbReference>
<dbReference type="GO" id="GO:0035556">
    <property type="term" value="P:intracellular signal transduction"/>
    <property type="evidence" value="ECO:0007669"/>
    <property type="project" value="TreeGrafter"/>
</dbReference>
<evidence type="ECO:0000256" key="3">
    <source>
        <dbReference type="SAM" id="MobiDB-lite"/>
    </source>
</evidence>
<keyword evidence="6" id="KW-1185">Reference proteome</keyword>
<feature type="region of interest" description="Disordered" evidence="3">
    <location>
        <begin position="303"/>
        <end position="359"/>
    </location>
</feature>
<dbReference type="Gene3D" id="3.30.200.20">
    <property type="entry name" value="Phosphorylase Kinase, domain 1"/>
    <property type="match status" value="1"/>
</dbReference>
<organism evidence="5 6">
    <name type="scientific">Reticulibacter mediterranei</name>
    <dbReference type="NCBI Taxonomy" id="2778369"/>
    <lineage>
        <taxon>Bacteria</taxon>
        <taxon>Bacillati</taxon>
        <taxon>Chloroflexota</taxon>
        <taxon>Ktedonobacteria</taxon>
        <taxon>Ktedonobacterales</taxon>
        <taxon>Reticulibacteraceae</taxon>
        <taxon>Reticulibacter</taxon>
    </lineage>
</organism>
<dbReference type="PANTHER" id="PTHR24346:SF30">
    <property type="entry name" value="MATERNAL EMBRYONIC LEUCINE ZIPPER KINASE"/>
    <property type="match status" value="1"/>
</dbReference>
<evidence type="ECO:0000256" key="2">
    <source>
        <dbReference type="ARBA" id="ARBA00022840"/>
    </source>
</evidence>
<evidence type="ECO:0000313" key="5">
    <source>
        <dbReference type="EMBL" id="GHO93167.1"/>
    </source>
</evidence>
<dbReference type="CDD" id="cd14014">
    <property type="entry name" value="STKc_PknB_like"/>
    <property type="match status" value="1"/>
</dbReference>
<reference evidence="5" key="1">
    <citation type="submission" date="2020-10" db="EMBL/GenBank/DDBJ databases">
        <title>Taxonomic study of unclassified bacteria belonging to the class Ktedonobacteria.</title>
        <authorList>
            <person name="Yabe S."/>
            <person name="Wang C.M."/>
            <person name="Zheng Y."/>
            <person name="Sakai Y."/>
            <person name="Cavaletti L."/>
            <person name="Monciardini P."/>
            <person name="Donadio S."/>
        </authorList>
    </citation>
    <scope>NUCLEOTIDE SEQUENCE</scope>
    <source>
        <strain evidence="5">ID150040</strain>
    </source>
</reference>
<feature type="compositionally biased region" description="Polar residues" evidence="3">
    <location>
        <begin position="484"/>
        <end position="496"/>
    </location>
</feature>
<dbReference type="EMBL" id="BNJK01000001">
    <property type="protein sequence ID" value="GHO93167.1"/>
    <property type="molecule type" value="Genomic_DNA"/>
</dbReference>
<dbReference type="SMART" id="SM00219">
    <property type="entry name" value="TyrKc"/>
    <property type="match status" value="1"/>
</dbReference>
<evidence type="ECO:0000259" key="4">
    <source>
        <dbReference type="PROSITE" id="PS50011"/>
    </source>
</evidence>
<dbReference type="InterPro" id="IPR000719">
    <property type="entry name" value="Prot_kinase_dom"/>
</dbReference>
<evidence type="ECO:0000256" key="1">
    <source>
        <dbReference type="ARBA" id="ARBA00022741"/>
    </source>
</evidence>
<dbReference type="GO" id="GO:0005737">
    <property type="term" value="C:cytoplasm"/>
    <property type="evidence" value="ECO:0007669"/>
    <property type="project" value="TreeGrafter"/>
</dbReference>
<accession>A0A8J3N3I4</accession>
<protein>
    <recommendedName>
        <fullName evidence="4">Protein kinase domain-containing protein</fullName>
    </recommendedName>
</protein>
<sequence>MESTMGNWQGKKIGRYQVTQLLGQSNGCVVCQAIDEQNQQKVAIKMLPTVPASNRAYLNDVAAQARAVAALEHPHILAIQDFGEQETDNGEVMPYLVTPYVPGGTLAERMQTLKGMLPVYESLRYLRQAARALDYAHHKHVLHRDVRPENMFLRKGWLQLSDFGAVKMISVASHLGSARPEYRTPEYMAPELIEGAEEAASDRYSLAVIAYQMFTGRFPFQGKTSYETLARQVKEQPPEPRQFNTYIPLEVVQVLMRGLAKRPESRPATCAEFLDALEFGWKASGKSDEGPDITWLAPWSKRWTEEEEADEGAESGPLPAQNVQPQIDLSPLQSEAQQPVARAGRKDNLTPFPQPPAGFAQQSLLAHTTTQTRHKDNLTPFPQPPAPVMPDDEPGEFPEFPSWLPEPFRQSTLSKPAQTAQAAPASIGSDHQMSFPEMPTWIPQPFNKATIAQPVQSAQSVQAASVSEPVAGFPELPSWLPQAFQSAQTDQPTEQPVSPVPPILQPDSPVYQETGQSANNVLQKPLSFDSIVRNVIEKQVTGEMPSVTPTIASEPELPNFGGVRKGESFSGVVKGAIAAQQHISPYAPLHEPLVARDNSAKFEAVVKKVMETEPRIASPARQAPMLASVRTPLPGTQLQQTGLQRWERRLQAWIQQIQPYLQRMYQWSRQRALQVYVWSRQITLQVYAWVLQLVNTYGSRSRKDRSTRQ</sequence>
<keyword evidence="2" id="KW-0067">ATP-binding</keyword>